<reference evidence="10" key="1">
    <citation type="journal article" date="2006" name="Proc. Natl. Acad. Sci. U.S.A.">
        <title>Genome analysis of the smallest free-living eukaryote Ostreococcus tauri unveils many unique features.</title>
        <authorList>
            <person name="Derelle E."/>
            <person name="Ferraz C."/>
            <person name="Rombauts S."/>
            <person name="Rouze P."/>
            <person name="Worden A.Z."/>
            <person name="Robbens S."/>
            <person name="Partensky F."/>
            <person name="Degroeve S."/>
            <person name="Echeynie S."/>
            <person name="Cooke R."/>
            <person name="Saeys Y."/>
            <person name="Wuyts J."/>
            <person name="Jabbari K."/>
            <person name="Bowler C."/>
            <person name="Panaud O."/>
            <person name="Piegu B."/>
            <person name="Ball S.G."/>
            <person name="Ral J.-P."/>
            <person name="Bouget F.-Y."/>
            <person name="Piganeau G."/>
            <person name="De Baets B."/>
            <person name="Picard A."/>
            <person name="Delseny M."/>
            <person name="Demaille J."/>
            <person name="Van de Peer Y."/>
            <person name="Moreau H."/>
        </authorList>
    </citation>
    <scope>NUCLEOTIDE SEQUENCE [LARGE SCALE GENOMIC DNA]</scope>
    <source>
        <strain evidence="10">OTTH 0595 / CCAP 157/2 / RCC745</strain>
    </source>
</reference>
<evidence type="ECO:0000256" key="2">
    <source>
        <dbReference type="ARBA" id="ARBA00022723"/>
    </source>
</evidence>
<protein>
    <submittedName>
        <fullName evidence="9">Zinc finger, RING/FYVE/PHD-type</fullName>
    </submittedName>
</protein>
<keyword evidence="3 6" id="KW-0863">Zinc-finger</keyword>
<dbReference type="RefSeq" id="XP_003081757.2">
    <property type="nucleotide sequence ID" value="XM_003081709.2"/>
</dbReference>
<dbReference type="GeneID" id="9832091"/>
<feature type="compositionally biased region" description="Low complexity" evidence="7">
    <location>
        <begin position="1"/>
        <end position="15"/>
    </location>
</feature>
<gene>
    <name evidence="9" type="ORF">OT_ostta10g03150</name>
</gene>
<dbReference type="EMBL" id="CAID01000010">
    <property type="protein sequence ID" value="CEF99474.1"/>
    <property type="molecule type" value="Genomic_DNA"/>
</dbReference>
<dbReference type="CDD" id="cd16454">
    <property type="entry name" value="RING-H2_PA-TM-RING"/>
    <property type="match status" value="1"/>
</dbReference>
<dbReference type="SMART" id="SM00184">
    <property type="entry name" value="RING"/>
    <property type="match status" value="1"/>
</dbReference>
<accession>A0A090MBM0</accession>
<dbReference type="InterPro" id="IPR001841">
    <property type="entry name" value="Znf_RING"/>
</dbReference>
<dbReference type="KEGG" id="ota:OT_ostta10g03150"/>
<feature type="domain" description="RING-type" evidence="8">
    <location>
        <begin position="182"/>
        <end position="224"/>
    </location>
</feature>
<evidence type="ECO:0000256" key="5">
    <source>
        <dbReference type="ARBA" id="ARBA00023136"/>
    </source>
</evidence>
<keyword evidence="4" id="KW-0862">Zinc</keyword>
<comment type="subcellular location">
    <subcellularLocation>
        <location evidence="1">Membrane</location>
    </subcellularLocation>
</comment>
<dbReference type="InterPro" id="IPR013083">
    <property type="entry name" value="Znf_RING/FYVE/PHD"/>
</dbReference>
<keyword evidence="2" id="KW-0479">Metal-binding</keyword>
<dbReference type="SUPFAM" id="SSF57850">
    <property type="entry name" value="RING/U-box"/>
    <property type="match status" value="1"/>
</dbReference>
<dbReference type="InParanoid" id="A0A090MBM0"/>
<dbReference type="OrthoDB" id="8062037at2759"/>
<keyword evidence="5" id="KW-0472">Membrane</keyword>
<evidence type="ECO:0000313" key="10">
    <source>
        <dbReference type="Proteomes" id="UP000009170"/>
    </source>
</evidence>
<name>A0A090MBM0_OSTTA</name>
<evidence type="ECO:0000256" key="1">
    <source>
        <dbReference type="ARBA" id="ARBA00004370"/>
    </source>
</evidence>
<dbReference type="AlphaFoldDB" id="A0A090MBM0"/>
<reference evidence="9 10" key="2">
    <citation type="journal article" date="2014" name="BMC Genomics">
        <title>An improved genome of the model marine alga Ostreococcus tauri unfolds by assessing Illumina de novo assemblies.</title>
        <authorList>
            <person name="Blanc-Mathieu R."/>
            <person name="Verhelst B."/>
            <person name="Derelle E."/>
            <person name="Rombauts S."/>
            <person name="Bouget F.Y."/>
            <person name="Carre I."/>
            <person name="Chateau A."/>
            <person name="Eyre-Walker A."/>
            <person name="Grimsley N."/>
            <person name="Moreau H."/>
            <person name="Piegu B."/>
            <person name="Rivals E."/>
            <person name="Schackwitz W."/>
            <person name="Van de Peer Y."/>
            <person name="Piganeau G."/>
        </authorList>
    </citation>
    <scope>NUCLEOTIDE SEQUENCE [LARGE SCALE GENOMIC DNA]</scope>
    <source>
        <strain evidence="10">OTTH 0595 / CCAP 157/2 / RCC745</strain>
    </source>
</reference>
<dbReference type="PROSITE" id="PS50089">
    <property type="entry name" value="ZF_RING_2"/>
    <property type="match status" value="1"/>
</dbReference>
<evidence type="ECO:0000259" key="8">
    <source>
        <dbReference type="PROSITE" id="PS50089"/>
    </source>
</evidence>
<proteinExistence type="predicted"/>
<dbReference type="PANTHER" id="PTHR46151:SF18">
    <property type="entry name" value="NEP1-INTERACTING PROTEIN-LIKE 2"/>
    <property type="match status" value="1"/>
</dbReference>
<sequence>MASARAISSADAGDSSSRRDGRAAVGTSETTSMTTRLIRGTLSAACVCCGTVGGAVVGAIAGAASSRGVVRGAVCGAYAGALTLLETMDLEGDYEGSSEGEVGREANAETGGEWYAVREDASDGSMRIVAMPFTHAMNFTQVLRMLANGEADRGASAVKVAELPSRTFRRSEGGVDAIDGMCAVCLDVFLDGEMVKTLPSCAHEFHEACIDRWLLRRDCCPICRRRASIDVDREQNVDGDSDSSA</sequence>
<keyword evidence="10" id="KW-1185">Reference proteome</keyword>
<dbReference type="Pfam" id="PF13639">
    <property type="entry name" value="zf-RING_2"/>
    <property type="match status" value="1"/>
</dbReference>
<comment type="caution">
    <text evidence="9">The sequence shown here is derived from an EMBL/GenBank/DDBJ whole genome shotgun (WGS) entry which is preliminary data.</text>
</comment>
<dbReference type="PANTHER" id="PTHR46151">
    <property type="entry name" value="NEP1-INTERACTING PROTEIN-LIKE 2"/>
    <property type="match status" value="1"/>
</dbReference>
<dbReference type="GO" id="GO:0016020">
    <property type="term" value="C:membrane"/>
    <property type="evidence" value="ECO:0007669"/>
    <property type="project" value="UniProtKB-SubCell"/>
</dbReference>
<dbReference type="Gene3D" id="3.30.40.10">
    <property type="entry name" value="Zinc/RING finger domain, C3HC4 (zinc finger)"/>
    <property type="match status" value="1"/>
</dbReference>
<evidence type="ECO:0000256" key="3">
    <source>
        <dbReference type="ARBA" id="ARBA00022771"/>
    </source>
</evidence>
<dbReference type="Proteomes" id="UP000009170">
    <property type="component" value="Unassembled WGS sequence"/>
</dbReference>
<evidence type="ECO:0000256" key="4">
    <source>
        <dbReference type="ARBA" id="ARBA00022833"/>
    </source>
</evidence>
<feature type="region of interest" description="Disordered" evidence="7">
    <location>
        <begin position="1"/>
        <end position="30"/>
    </location>
</feature>
<evidence type="ECO:0000313" key="9">
    <source>
        <dbReference type="EMBL" id="CEF99474.1"/>
    </source>
</evidence>
<evidence type="ECO:0000256" key="7">
    <source>
        <dbReference type="SAM" id="MobiDB-lite"/>
    </source>
</evidence>
<dbReference type="STRING" id="70448.A0A090MBM0"/>
<organism evidence="9 10">
    <name type="scientific">Ostreococcus tauri</name>
    <name type="common">Marine green alga</name>
    <dbReference type="NCBI Taxonomy" id="70448"/>
    <lineage>
        <taxon>Eukaryota</taxon>
        <taxon>Viridiplantae</taxon>
        <taxon>Chlorophyta</taxon>
        <taxon>Mamiellophyceae</taxon>
        <taxon>Mamiellales</taxon>
        <taxon>Bathycoccaceae</taxon>
        <taxon>Ostreococcus</taxon>
    </lineage>
</organism>
<dbReference type="GO" id="GO:0008270">
    <property type="term" value="F:zinc ion binding"/>
    <property type="evidence" value="ECO:0007669"/>
    <property type="project" value="UniProtKB-KW"/>
</dbReference>
<evidence type="ECO:0000256" key="6">
    <source>
        <dbReference type="PROSITE-ProRule" id="PRU00175"/>
    </source>
</evidence>